<dbReference type="InterPro" id="IPR001196">
    <property type="entry name" value="Ribosomal_uL15_CS"/>
</dbReference>
<dbReference type="PANTHER" id="PTHR12934:SF11">
    <property type="entry name" value="LARGE RIBOSOMAL SUBUNIT PROTEIN UL15M"/>
    <property type="match status" value="1"/>
</dbReference>
<feature type="compositionally biased region" description="Basic residues" evidence="6">
    <location>
        <begin position="14"/>
        <end position="32"/>
    </location>
</feature>
<gene>
    <name evidence="4 8" type="primary">rplO</name>
    <name evidence="8" type="ORF">IAC10_01320</name>
</gene>
<protein>
    <recommendedName>
        <fullName evidence="4">Large ribosomal subunit protein uL15</fullName>
    </recommendedName>
</protein>
<feature type="domain" description="Large ribosomal subunit protein uL15/eL18" evidence="7">
    <location>
        <begin position="78"/>
        <end position="144"/>
    </location>
</feature>
<dbReference type="Gene3D" id="3.100.10.10">
    <property type="match status" value="1"/>
</dbReference>
<dbReference type="HAMAP" id="MF_01341">
    <property type="entry name" value="Ribosomal_uL15"/>
    <property type="match status" value="1"/>
</dbReference>
<dbReference type="GO" id="GO:0003735">
    <property type="term" value="F:structural constituent of ribosome"/>
    <property type="evidence" value="ECO:0007669"/>
    <property type="project" value="InterPro"/>
</dbReference>
<comment type="similarity">
    <text evidence="1 4 5">Belongs to the universal ribosomal protein uL15 family.</text>
</comment>
<dbReference type="EMBL" id="DVIU01000028">
    <property type="protein sequence ID" value="HIS35259.1"/>
    <property type="molecule type" value="Genomic_DNA"/>
</dbReference>
<proteinExistence type="inferred from homology"/>
<dbReference type="GO" id="GO:0022625">
    <property type="term" value="C:cytosolic large ribosomal subunit"/>
    <property type="evidence" value="ECO:0007669"/>
    <property type="project" value="TreeGrafter"/>
</dbReference>
<comment type="caution">
    <text evidence="8">The sequence shown here is derived from an EMBL/GenBank/DDBJ whole genome shotgun (WGS) entry which is preliminary data.</text>
</comment>
<dbReference type="InterPro" id="IPR030878">
    <property type="entry name" value="Ribosomal_uL15"/>
</dbReference>
<evidence type="ECO:0000256" key="6">
    <source>
        <dbReference type="SAM" id="MobiDB-lite"/>
    </source>
</evidence>
<comment type="function">
    <text evidence="4">Binds to the 23S rRNA.</text>
</comment>
<evidence type="ECO:0000313" key="9">
    <source>
        <dbReference type="Proteomes" id="UP000823928"/>
    </source>
</evidence>
<dbReference type="SUPFAM" id="SSF52080">
    <property type="entry name" value="Ribosomal proteins L15p and L18e"/>
    <property type="match status" value="1"/>
</dbReference>
<dbReference type="InterPro" id="IPR005749">
    <property type="entry name" value="Ribosomal_uL15_bac-type"/>
</dbReference>
<reference evidence="8" key="2">
    <citation type="journal article" date="2021" name="PeerJ">
        <title>Extensive microbial diversity within the chicken gut microbiome revealed by metagenomics and culture.</title>
        <authorList>
            <person name="Gilroy R."/>
            <person name="Ravi A."/>
            <person name="Getino M."/>
            <person name="Pursley I."/>
            <person name="Horton D.L."/>
            <person name="Alikhan N.F."/>
            <person name="Baker D."/>
            <person name="Gharbi K."/>
            <person name="Hall N."/>
            <person name="Watson M."/>
            <person name="Adriaenssens E.M."/>
            <person name="Foster-Nyarko E."/>
            <person name="Jarju S."/>
            <person name="Secka A."/>
            <person name="Antonio M."/>
            <person name="Oren A."/>
            <person name="Chaudhuri R.R."/>
            <person name="La Ragione R."/>
            <person name="Hildebrand F."/>
            <person name="Pallen M.J."/>
        </authorList>
    </citation>
    <scope>NUCLEOTIDE SEQUENCE</scope>
    <source>
        <strain evidence="8">6276</strain>
    </source>
</reference>
<dbReference type="PANTHER" id="PTHR12934">
    <property type="entry name" value="50S RIBOSOMAL PROTEIN L15"/>
    <property type="match status" value="1"/>
</dbReference>
<name>A0A9D1EX41_9BACT</name>
<accession>A0A9D1EX41</accession>
<dbReference type="Proteomes" id="UP000823928">
    <property type="component" value="Unassembled WGS sequence"/>
</dbReference>
<comment type="subunit">
    <text evidence="4">Part of the 50S ribosomal subunit.</text>
</comment>
<organism evidence="8 9">
    <name type="scientific">Candidatus Scatousia excrementigallinarum</name>
    <dbReference type="NCBI Taxonomy" id="2840935"/>
    <lineage>
        <taxon>Bacteria</taxon>
        <taxon>Candidatus Scatousia</taxon>
    </lineage>
</organism>
<dbReference type="InterPro" id="IPR021131">
    <property type="entry name" value="Ribosomal_uL15/eL18"/>
</dbReference>
<dbReference type="Pfam" id="PF00828">
    <property type="entry name" value="Ribosomal_L27A"/>
    <property type="match status" value="1"/>
</dbReference>
<dbReference type="NCBIfam" id="TIGR01071">
    <property type="entry name" value="rplO_bact"/>
    <property type="match status" value="1"/>
</dbReference>
<evidence type="ECO:0000256" key="2">
    <source>
        <dbReference type="ARBA" id="ARBA00022980"/>
    </source>
</evidence>
<keyword evidence="4" id="KW-0699">rRNA-binding</keyword>
<evidence type="ECO:0000256" key="3">
    <source>
        <dbReference type="ARBA" id="ARBA00023274"/>
    </source>
</evidence>
<reference evidence="8" key="1">
    <citation type="submission" date="2020-10" db="EMBL/GenBank/DDBJ databases">
        <authorList>
            <person name="Gilroy R."/>
        </authorList>
    </citation>
    <scope>NUCLEOTIDE SEQUENCE</scope>
    <source>
        <strain evidence="8">6276</strain>
    </source>
</reference>
<keyword evidence="4" id="KW-0694">RNA-binding</keyword>
<keyword evidence="2 4" id="KW-0689">Ribosomal protein</keyword>
<dbReference type="AlphaFoldDB" id="A0A9D1EX41"/>
<evidence type="ECO:0000259" key="7">
    <source>
        <dbReference type="Pfam" id="PF00828"/>
    </source>
</evidence>
<dbReference type="GO" id="GO:0006412">
    <property type="term" value="P:translation"/>
    <property type="evidence" value="ECO:0007669"/>
    <property type="project" value="UniProtKB-UniRule"/>
</dbReference>
<evidence type="ECO:0000256" key="4">
    <source>
        <dbReference type="HAMAP-Rule" id="MF_01341"/>
    </source>
</evidence>
<evidence type="ECO:0000313" key="8">
    <source>
        <dbReference type="EMBL" id="HIS35259.1"/>
    </source>
</evidence>
<dbReference type="PROSITE" id="PS00475">
    <property type="entry name" value="RIBOSOMAL_L15"/>
    <property type="match status" value="1"/>
</dbReference>
<dbReference type="InterPro" id="IPR036227">
    <property type="entry name" value="Ribosomal_uL15/eL18_sf"/>
</dbReference>
<dbReference type="GO" id="GO:0019843">
    <property type="term" value="F:rRNA binding"/>
    <property type="evidence" value="ECO:0007669"/>
    <property type="project" value="UniProtKB-UniRule"/>
</dbReference>
<evidence type="ECO:0000256" key="1">
    <source>
        <dbReference type="ARBA" id="ARBA00007320"/>
    </source>
</evidence>
<keyword evidence="3 4" id="KW-0687">Ribonucleoprotein</keyword>
<feature type="region of interest" description="Disordered" evidence="6">
    <location>
        <begin position="1"/>
        <end position="55"/>
    </location>
</feature>
<sequence>MTLEDLRPAEGSTHKTKRVGRGRSSGRGKTSCRGHNGEGQRSGSASKRGFEGGQMPAYRRLPKLKGFQVYSKLNYEAINVGRLEGLGMKEISIEALKEARKAHPSADGLRILGNGEIKSAITVKASYVTPSAKAKIEAAGGKVELV</sequence>
<evidence type="ECO:0000256" key="5">
    <source>
        <dbReference type="RuleBase" id="RU003888"/>
    </source>
</evidence>